<dbReference type="Gene3D" id="1.20.1420.30">
    <property type="entry name" value="NCX, central ion-binding region"/>
    <property type="match status" value="1"/>
</dbReference>
<keyword evidence="8" id="KW-0560">Oxidoreductase</keyword>
<evidence type="ECO:0000256" key="7">
    <source>
        <dbReference type="ARBA" id="ARBA00022989"/>
    </source>
</evidence>
<dbReference type="GO" id="GO:0055085">
    <property type="term" value="P:transmembrane transport"/>
    <property type="evidence" value="ECO:0007669"/>
    <property type="project" value="InterPro"/>
</dbReference>
<reference evidence="15 16" key="1">
    <citation type="journal article" date="2023" name="Commun. Biol.">
        <title>Reorganization of the ancestral sex-determining regions during the evolution of trioecy in Pleodorina starrii.</title>
        <authorList>
            <person name="Takahashi K."/>
            <person name="Suzuki S."/>
            <person name="Kawai-Toyooka H."/>
            <person name="Yamamoto K."/>
            <person name="Hamaji T."/>
            <person name="Ootsuki R."/>
            <person name="Yamaguchi H."/>
            <person name="Kawachi M."/>
            <person name="Higashiyama T."/>
            <person name="Nozaki H."/>
        </authorList>
    </citation>
    <scope>NUCLEOTIDE SEQUENCE [LARGE SCALE GENOMIC DNA]</scope>
    <source>
        <strain evidence="15 16">NIES-4479</strain>
    </source>
</reference>
<evidence type="ECO:0000256" key="13">
    <source>
        <dbReference type="SAM" id="Phobius"/>
    </source>
</evidence>
<keyword evidence="4 12" id="KW-0349">Heme</keyword>
<dbReference type="Gene3D" id="1.10.630.10">
    <property type="entry name" value="Cytochrome P450"/>
    <property type="match status" value="1"/>
</dbReference>
<keyword evidence="10" id="KW-0503">Monooxygenase</keyword>
<evidence type="ECO:0000256" key="12">
    <source>
        <dbReference type="PIRSR" id="PIRSR602401-1"/>
    </source>
</evidence>
<comment type="subcellular location">
    <subcellularLocation>
        <location evidence="2">Membrane</location>
        <topology evidence="2">Multi-pass membrane protein</topology>
    </subcellularLocation>
</comment>
<dbReference type="InterPro" id="IPR001128">
    <property type="entry name" value="Cyt_P450"/>
</dbReference>
<evidence type="ECO:0000256" key="3">
    <source>
        <dbReference type="ARBA" id="ARBA00010617"/>
    </source>
</evidence>
<feature type="binding site" description="axial binding residue" evidence="12">
    <location>
        <position position="353"/>
    </location>
    <ligand>
        <name>heme</name>
        <dbReference type="ChEBI" id="CHEBI:30413"/>
    </ligand>
    <ligandPart>
        <name>Fe</name>
        <dbReference type="ChEBI" id="CHEBI:18248"/>
    </ligandPart>
</feature>
<keyword evidence="9 12" id="KW-0408">Iron</keyword>
<dbReference type="PANTHER" id="PTHR24286">
    <property type="entry name" value="CYTOCHROME P450 26"/>
    <property type="match status" value="1"/>
</dbReference>
<feature type="transmembrane region" description="Helical" evidence="13">
    <location>
        <begin position="566"/>
        <end position="585"/>
    </location>
</feature>
<feature type="transmembrane region" description="Helical" evidence="13">
    <location>
        <begin position="623"/>
        <end position="650"/>
    </location>
</feature>
<dbReference type="InterPro" id="IPR002401">
    <property type="entry name" value="Cyt_P450_E_grp-I"/>
</dbReference>
<comment type="cofactor">
    <cofactor evidence="1 12">
        <name>heme</name>
        <dbReference type="ChEBI" id="CHEBI:30413"/>
    </cofactor>
</comment>
<evidence type="ECO:0000256" key="1">
    <source>
        <dbReference type="ARBA" id="ARBA00001971"/>
    </source>
</evidence>
<keyword evidence="16" id="KW-1185">Reference proteome</keyword>
<proteinExistence type="inferred from homology"/>
<evidence type="ECO:0000259" key="14">
    <source>
        <dbReference type="Pfam" id="PF01699"/>
    </source>
</evidence>
<feature type="transmembrane region" description="Helical" evidence="13">
    <location>
        <begin position="591"/>
        <end position="611"/>
    </location>
</feature>
<sequence length="655" mass="71940">MDSTLALAWQGYEFVSRRCERYGTDVFQTRLLLEPTVCLRGAEAAQVFYDADRFQRRGAFPMRVQKTLLGVGGVQGLDGQTHRARKQMFMDLMTPHDIRTLTGLVADGWRARIPVWEAADRIVLYEEVGQILCQAVSSWVGVPVTESQVRGRTQSLHAMIDAPAAVGPRHWRGRHARHGAEQAIADLVDRVRRGEHAAPEGSALQVVSTHREPGGQLLGSRIAAVELLNLVRPTVAVDRFITFAALALHQHPQWRSRLRQGEDRDAELFVQEVRRFYPFFPMVGARVRTAFDWQGVHFPQGRRTLLDLYGTNHHPDLWENPEIFDPDRFTTWDGGAYGLIPQGGGDHHIGHRCAGEWITIALMKTALAILTREITYDVPSQDLRISLRRMPTLPSSGFVISNVRSVPSSATNRATSDKKPAEQGEGLRIEKGAVLIDALPYLAVVALFAVLILPPAWRGLQPIDGLIAVVAYVIYLGQALFRGRGGERGQVSWSGKQTLLTLGGVAALAVGSYVLVTGTQQIGSALGLAPLVSGLFITAFMTTLPQVFTTWSVVRSGQVTSGITSVFADHTMTFTLAVLPLAIVTVPVQNYPVVLTVMAFVALMPVLFAVLSYRRERHDSYGFILRDVVMLGGALIAYLLCTAAVLFFLAGAGGR</sequence>
<comment type="caution">
    <text evidence="15">The sequence shown here is derived from an EMBL/GenBank/DDBJ whole genome shotgun (WGS) entry which is preliminary data.</text>
</comment>
<evidence type="ECO:0000256" key="9">
    <source>
        <dbReference type="ARBA" id="ARBA00023004"/>
    </source>
</evidence>
<dbReference type="SUPFAM" id="SSF48264">
    <property type="entry name" value="Cytochrome P450"/>
    <property type="match status" value="1"/>
</dbReference>
<dbReference type="AlphaFoldDB" id="A0A9W6FAP7"/>
<keyword evidence="5 13" id="KW-0812">Transmembrane</keyword>
<protein>
    <recommendedName>
        <fullName evidence="14">Sodium/calcium exchanger membrane region domain-containing protein</fullName>
    </recommendedName>
</protein>
<dbReference type="PRINTS" id="PR00463">
    <property type="entry name" value="EP450I"/>
</dbReference>
<evidence type="ECO:0000256" key="5">
    <source>
        <dbReference type="ARBA" id="ARBA00022692"/>
    </source>
</evidence>
<dbReference type="InterPro" id="IPR004837">
    <property type="entry name" value="NaCa_Exmemb"/>
</dbReference>
<dbReference type="CDD" id="cd11067">
    <property type="entry name" value="CYP152"/>
    <property type="match status" value="1"/>
</dbReference>
<keyword evidence="11 13" id="KW-0472">Membrane</keyword>
<dbReference type="GO" id="GO:0016020">
    <property type="term" value="C:membrane"/>
    <property type="evidence" value="ECO:0007669"/>
    <property type="project" value="UniProtKB-SubCell"/>
</dbReference>
<evidence type="ECO:0000256" key="11">
    <source>
        <dbReference type="ARBA" id="ARBA00023136"/>
    </source>
</evidence>
<feature type="transmembrane region" description="Helical" evidence="13">
    <location>
        <begin position="528"/>
        <end position="554"/>
    </location>
</feature>
<dbReference type="InterPro" id="IPR036396">
    <property type="entry name" value="Cyt_P450_sf"/>
</dbReference>
<feature type="domain" description="Sodium/calcium exchanger membrane region" evidence="14">
    <location>
        <begin position="498"/>
        <end position="631"/>
    </location>
</feature>
<dbReference type="Proteomes" id="UP001165080">
    <property type="component" value="Unassembled WGS sequence"/>
</dbReference>
<dbReference type="Pfam" id="PF00067">
    <property type="entry name" value="p450"/>
    <property type="match status" value="1"/>
</dbReference>
<feature type="transmembrane region" description="Helical" evidence="13">
    <location>
        <begin position="433"/>
        <end position="453"/>
    </location>
</feature>
<dbReference type="EMBL" id="BRXU01000066">
    <property type="protein sequence ID" value="GLC62533.1"/>
    <property type="molecule type" value="Genomic_DNA"/>
</dbReference>
<keyword evidence="7 13" id="KW-1133">Transmembrane helix</keyword>
<evidence type="ECO:0000313" key="15">
    <source>
        <dbReference type="EMBL" id="GLC62533.1"/>
    </source>
</evidence>
<evidence type="ECO:0000256" key="6">
    <source>
        <dbReference type="ARBA" id="ARBA00022723"/>
    </source>
</evidence>
<name>A0A9W6FAP7_9CHLO</name>
<keyword evidence="6 12" id="KW-0479">Metal-binding</keyword>
<accession>A0A9W6FAP7</accession>
<organism evidence="15 16">
    <name type="scientific">Pleodorina starrii</name>
    <dbReference type="NCBI Taxonomy" id="330485"/>
    <lineage>
        <taxon>Eukaryota</taxon>
        <taxon>Viridiplantae</taxon>
        <taxon>Chlorophyta</taxon>
        <taxon>core chlorophytes</taxon>
        <taxon>Chlorophyceae</taxon>
        <taxon>CS clade</taxon>
        <taxon>Chlamydomonadales</taxon>
        <taxon>Volvocaceae</taxon>
        <taxon>Pleodorina</taxon>
    </lineage>
</organism>
<evidence type="ECO:0000256" key="10">
    <source>
        <dbReference type="ARBA" id="ARBA00023033"/>
    </source>
</evidence>
<feature type="transmembrane region" description="Helical" evidence="13">
    <location>
        <begin position="459"/>
        <end position="477"/>
    </location>
</feature>
<dbReference type="GO" id="GO:0016705">
    <property type="term" value="F:oxidoreductase activity, acting on paired donors, with incorporation or reduction of molecular oxygen"/>
    <property type="evidence" value="ECO:0007669"/>
    <property type="project" value="InterPro"/>
</dbReference>
<gene>
    <name evidence="15" type="primary">PLESTB003662</name>
    <name evidence="15" type="ORF">PLESTB_001910200</name>
</gene>
<feature type="transmembrane region" description="Helical" evidence="13">
    <location>
        <begin position="498"/>
        <end position="516"/>
    </location>
</feature>
<dbReference type="GO" id="GO:0004497">
    <property type="term" value="F:monooxygenase activity"/>
    <property type="evidence" value="ECO:0007669"/>
    <property type="project" value="UniProtKB-KW"/>
</dbReference>
<dbReference type="PANTHER" id="PTHR24286:SF24">
    <property type="entry name" value="LANOSTEROL 14-ALPHA DEMETHYLASE"/>
    <property type="match status" value="1"/>
</dbReference>
<dbReference type="GO" id="GO:0005506">
    <property type="term" value="F:iron ion binding"/>
    <property type="evidence" value="ECO:0007669"/>
    <property type="project" value="InterPro"/>
</dbReference>
<evidence type="ECO:0000256" key="2">
    <source>
        <dbReference type="ARBA" id="ARBA00004141"/>
    </source>
</evidence>
<comment type="similarity">
    <text evidence="3">Belongs to the cytochrome P450 family.</text>
</comment>
<evidence type="ECO:0000256" key="8">
    <source>
        <dbReference type="ARBA" id="ARBA00023002"/>
    </source>
</evidence>
<evidence type="ECO:0000256" key="4">
    <source>
        <dbReference type="ARBA" id="ARBA00022617"/>
    </source>
</evidence>
<dbReference type="GO" id="GO:0016125">
    <property type="term" value="P:sterol metabolic process"/>
    <property type="evidence" value="ECO:0007669"/>
    <property type="project" value="TreeGrafter"/>
</dbReference>
<dbReference type="InterPro" id="IPR044880">
    <property type="entry name" value="NCX_ion-bd_dom_sf"/>
</dbReference>
<dbReference type="Pfam" id="PF01699">
    <property type="entry name" value="Na_Ca_ex"/>
    <property type="match status" value="1"/>
</dbReference>
<evidence type="ECO:0000313" key="16">
    <source>
        <dbReference type="Proteomes" id="UP001165080"/>
    </source>
</evidence>
<dbReference type="GO" id="GO:0020037">
    <property type="term" value="F:heme binding"/>
    <property type="evidence" value="ECO:0007669"/>
    <property type="project" value="InterPro"/>
</dbReference>